<evidence type="ECO:0000313" key="2">
    <source>
        <dbReference type="EMBL" id="MBB2994026.1"/>
    </source>
</evidence>
<protein>
    <submittedName>
        <fullName evidence="2">Putative membrane protein</fullName>
    </submittedName>
</protein>
<feature type="transmembrane region" description="Helical" evidence="1">
    <location>
        <begin position="128"/>
        <end position="149"/>
    </location>
</feature>
<feature type="transmembrane region" description="Helical" evidence="1">
    <location>
        <begin position="89"/>
        <end position="108"/>
    </location>
</feature>
<comment type="caution">
    <text evidence="2">The sequence shown here is derived from an EMBL/GenBank/DDBJ whole genome shotgun (WGS) entry which is preliminary data.</text>
</comment>
<dbReference type="EMBL" id="JACHVS010000001">
    <property type="protein sequence ID" value="MBB2994026.1"/>
    <property type="molecule type" value="Genomic_DNA"/>
</dbReference>
<dbReference type="Pfam" id="PF10011">
    <property type="entry name" value="DUF2254"/>
    <property type="match status" value="1"/>
</dbReference>
<evidence type="ECO:0000256" key="1">
    <source>
        <dbReference type="SAM" id="Phobius"/>
    </source>
</evidence>
<keyword evidence="3" id="KW-1185">Reference proteome</keyword>
<sequence>MPLTAIVLAIAAGQFLPDLDRKLGGNGDSSVSALLFGGGSEAASNLLQTIAGAMITVTALTFSLTVVTLQLASSQFSPRLLRTFTRDRIVHGTLALFLATFVFALTVLRSVRNPSGAYEGFVPRISTTVAFLLAVASVLALVGFLSHLARQIRVESMLQTVFDEAAATLKRVFSDAEDPGQVRPSVQTGRGQGFRPIESRSSGFLLTVDYAAVCAAATASGVFIVFESVPGDSLVRGVPFARARHGAGGELNNEALAALADAMEECVATGFERTSAQDATLGLQQLLDIAARALSPGINDATTAVHAIGHVSALLCGLMGRATGAHLVCDEDGIARVLVPRPGLEDMLDLTMRQLLRYAMDDPRAAERSIKMLAELAWVDHTGLLTSSLAAQGRATAQALQDSPINGAETGRLLALLDAEPPTR</sequence>
<proteinExistence type="predicted"/>
<reference evidence="2 3" key="1">
    <citation type="submission" date="2020-08" db="EMBL/GenBank/DDBJ databases">
        <title>Sequencing the genomes of 1000 actinobacteria strains.</title>
        <authorList>
            <person name="Klenk H.-P."/>
        </authorList>
    </citation>
    <scope>NUCLEOTIDE SEQUENCE [LARGE SCALE GENOMIC DNA]</scope>
    <source>
        <strain evidence="2 3">DSM 22826</strain>
    </source>
</reference>
<keyword evidence="1" id="KW-1133">Transmembrane helix</keyword>
<keyword evidence="1" id="KW-0472">Membrane</keyword>
<dbReference type="Proteomes" id="UP000523000">
    <property type="component" value="Unassembled WGS sequence"/>
</dbReference>
<accession>A0A839QJ19</accession>
<feature type="transmembrane region" description="Helical" evidence="1">
    <location>
        <begin position="46"/>
        <end position="69"/>
    </location>
</feature>
<organism evidence="2 3">
    <name type="scientific">Paeniglutamicibacter cryotolerans</name>
    <dbReference type="NCBI Taxonomy" id="670079"/>
    <lineage>
        <taxon>Bacteria</taxon>
        <taxon>Bacillati</taxon>
        <taxon>Actinomycetota</taxon>
        <taxon>Actinomycetes</taxon>
        <taxon>Micrococcales</taxon>
        <taxon>Micrococcaceae</taxon>
        <taxon>Paeniglutamicibacter</taxon>
    </lineage>
</organism>
<gene>
    <name evidence="2" type="ORF">E9229_000217</name>
</gene>
<name>A0A839QJ19_9MICC</name>
<feature type="transmembrane region" description="Helical" evidence="1">
    <location>
        <begin position="204"/>
        <end position="226"/>
    </location>
</feature>
<dbReference type="AlphaFoldDB" id="A0A839QJ19"/>
<dbReference type="InterPro" id="IPR018723">
    <property type="entry name" value="DUF2254_membrane"/>
</dbReference>
<keyword evidence="1" id="KW-0812">Transmembrane</keyword>
<evidence type="ECO:0000313" key="3">
    <source>
        <dbReference type="Proteomes" id="UP000523000"/>
    </source>
</evidence>